<accession>A0A7R8V671</accession>
<protein>
    <submittedName>
        <fullName evidence="2">Uncharacterized protein</fullName>
    </submittedName>
</protein>
<dbReference type="OrthoDB" id="10059103at2759"/>
<keyword evidence="1" id="KW-0812">Transmembrane</keyword>
<dbReference type="Proteomes" id="UP000594454">
    <property type="component" value="Chromosome 6"/>
</dbReference>
<feature type="transmembrane region" description="Helical" evidence="1">
    <location>
        <begin position="50"/>
        <end position="70"/>
    </location>
</feature>
<reference evidence="2 3" key="1">
    <citation type="submission" date="2020-11" db="EMBL/GenBank/DDBJ databases">
        <authorList>
            <person name="Wallbank WR R."/>
            <person name="Pardo Diaz C."/>
            <person name="Kozak K."/>
            <person name="Martin S."/>
            <person name="Jiggins C."/>
            <person name="Moest M."/>
            <person name="Warren A I."/>
            <person name="Generalovic N T."/>
            <person name="Byers J.R.P. K."/>
            <person name="Montejo-Kovacevich G."/>
            <person name="Yen C E."/>
        </authorList>
    </citation>
    <scope>NUCLEOTIDE SEQUENCE [LARGE SCALE GENOMIC DNA]</scope>
</reference>
<dbReference type="OMA" id="ETLWENC"/>
<organism evidence="2 3">
    <name type="scientific">Hermetia illucens</name>
    <name type="common">Black soldier fly</name>
    <dbReference type="NCBI Taxonomy" id="343691"/>
    <lineage>
        <taxon>Eukaryota</taxon>
        <taxon>Metazoa</taxon>
        <taxon>Ecdysozoa</taxon>
        <taxon>Arthropoda</taxon>
        <taxon>Hexapoda</taxon>
        <taxon>Insecta</taxon>
        <taxon>Pterygota</taxon>
        <taxon>Neoptera</taxon>
        <taxon>Endopterygota</taxon>
        <taxon>Diptera</taxon>
        <taxon>Brachycera</taxon>
        <taxon>Stratiomyomorpha</taxon>
        <taxon>Stratiomyidae</taxon>
        <taxon>Hermetiinae</taxon>
        <taxon>Hermetia</taxon>
    </lineage>
</organism>
<evidence type="ECO:0000256" key="1">
    <source>
        <dbReference type="SAM" id="Phobius"/>
    </source>
</evidence>
<evidence type="ECO:0000313" key="3">
    <source>
        <dbReference type="Proteomes" id="UP000594454"/>
    </source>
</evidence>
<keyword evidence="1" id="KW-1133">Transmembrane helix</keyword>
<sequence length="339" mass="39260">MDQQKIIESLNNEFEDFLKFCKGNSISEKDINRICSSLNYQLDLRQWKKVGLLAGLSFLCIWLCLNVDFLEWSISAVGRILMIKLLPIYDWTNLYNANCLVSYQTEDLQQVGASSNEDSEEINKRNCALCENLDYVDDIPDATFHYVEEQYLEKGHPVIITDSHSPIAFEALIHKITSDESYIETDPCDVESSFMLKRFANLDDFLRKARSANRNESWFFHLRNCQFEGVKSSRKFIPKPQYYATHLAPFYSSWLLMSFGIEASEKTLFMEGLVAVMQMCGELEIVLTAKNPCLDMCGQHRIILNEGEALVYLTDLWKFSYILNNRDHSSTVITETKWD</sequence>
<keyword evidence="1" id="KW-0472">Membrane</keyword>
<dbReference type="InParanoid" id="A0A7R8V671"/>
<dbReference type="EMBL" id="LR899014">
    <property type="protein sequence ID" value="CAD7092742.1"/>
    <property type="molecule type" value="Genomic_DNA"/>
</dbReference>
<keyword evidence="3" id="KW-1185">Reference proteome</keyword>
<name>A0A7R8V671_HERIL</name>
<evidence type="ECO:0000313" key="2">
    <source>
        <dbReference type="EMBL" id="CAD7092742.1"/>
    </source>
</evidence>
<dbReference type="AlphaFoldDB" id="A0A7R8V671"/>
<gene>
    <name evidence="2" type="ORF">HERILL_LOCUS15079</name>
</gene>
<proteinExistence type="predicted"/>